<evidence type="ECO:0000313" key="2">
    <source>
        <dbReference type="Proteomes" id="UP000217154"/>
    </source>
</evidence>
<dbReference type="EMBL" id="CP023284">
    <property type="protein sequence ID" value="ATA57232.1"/>
    <property type="molecule type" value="Genomic_DNA"/>
</dbReference>
<reference evidence="1 2" key="1">
    <citation type="submission" date="2017-09" db="EMBL/GenBank/DDBJ databases">
        <title>The diverse metabolic capabilities of V. boronicumulans make it an excellent choice for continued studies on novel biodegradation.</title>
        <authorList>
            <person name="Sun S."/>
        </authorList>
    </citation>
    <scope>NUCLEOTIDE SEQUENCE [LARGE SCALE GENOMIC DNA]</scope>
    <source>
        <strain evidence="1 2">J1</strain>
    </source>
</reference>
<evidence type="ECO:0000313" key="1">
    <source>
        <dbReference type="EMBL" id="ATA57232.1"/>
    </source>
</evidence>
<proteinExistence type="predicted"/>
<organism evidence="1 2">
    <name type="scientific">Variovorax boronicumulans</name>
    <dbReference type="NCBI Taxonomy" id="436515"/>
    <lineage>
        <taxon>Bacteria</taxon>
        <taxon>Pseudomonadati</taxon>
        <taxon>Pseudomonadota</taxon>
        <taxon>Betaproteobacteria</taxon>
        <taxon>Burkholderiales</taxon>
        <taxon>Comamonadaceae</taxon>
        <taxon>Variovorax</taxon>
    </lineage>
</organism>
<dbReference type="AlphaFoldDB" id="A0A250DSK4"/>
<dbReference type="Proteomes" id="UP000217154">
    <property type="component" value="Chromosome"/>
</dbReference>
<dbReference type="KEGG" id="vbo:CKY39_31405"/>
<dbReference type="RefSeq" id="WP_095747190.1">
    <property type="nucleotide sequence ID" value="NZ_CP023284.1"/>
</dbReference>
<gene>
    <name evidence="1" type="ORF">CKY39_31405</name>
</gene>
<protein>
    <submittedName>
        <fullName evidence="1">Uncharacterized protein</fullName>
    </submittedName>
</protein>
<name>A0A250DSK4_9BURK</name>
<accession>A0A250DSK4</accession>
<sequence length="103" mass="11026">MPKKSLKLCPLAQHIVKMLAESGRPGHGPTYACGKAHELHGLTTSDVLVWASSHLDSWNRGALVDAIAKASERHIDTADLAAAARVEKALGALPRLNLRELLS</sequence>